<keyword evidence="8" id="KW-0966">Cell projection</keyword>
<comment type="subcellular location">
    <subcellularLocation>
        <location evidence="1 6">Bacterial flagellum basal body</location>
    </subcellularLocation>
</comment>
<evidence type="ECO:0000313" key="9">
    <source>
        <dbReference type="Proteomes" id="UP000278085"/>
    </source>
</evidence>
<dbReference type="GO" id="GO:0071973">
    <property type="term" value="P:bacterial-type flagellum-dependent cell motility"/>
    <property type="evidence" value="ECO:0007669"/>
    <property type="project" value="InterPro"/>
</dbReference>
<dbReference type="GO" id="GO:0030694">
    <property type="term" value="C:bacterial-type flagellum basal body, rod"/>
    <property type="evidence" value="ECO:0007669"/>
    <property type="project" value="InterPro"/>
</dbReference>
<evidence type="ECO:0000256" key="4">
    <source>
        <dbReference type="ARBA" id="ARBA00023143"/>
    </source>
</evidence>
<dbReference type="Pfam" id="PF00460">
    <property type="entry name" value="Flg_bb_rod"/>
    <property type="match status" value="1"/>
</dbReference>
<gene>
    <name evidence="8" type="primary">flgB</name>
    <name evidence="8" type="ORF">EJB06_25660</name>
</gene>
<evidence type="ECO:0000256" key="6">
    <source>
        <dbReference type="PIRNR" id="PIRNR002889"/>
    </source>
</evidence>
<evidence type="ECO:0000256" key="3">
    <source>
        <dbReference type="ARBA" id="ARBA00014376"/>
    </source>
</evidence>
<dbReference type="RefSeq" id="WP_126076865.1">
    <property type="nucleotide sequence ID" value="NZ_CP051166.1"/>
</dbReference>
<comment type="similarity">
    <text evidence="2 6">Belongs to the flagella basal body rod proteins family.</text>
</comment>
<name>A0A430HFE8_9BURK</name>
<organism evidence="8 9">
    <name type="scientific">Massilia atriviolacea</name>
    <dbReference type="NCBI Taxonomy" id="2495579"/>
    <lineage>
        <taxon>Bacteria</taxon>
        <taxon>Pseudomonadati</taxon>
        <taxon>Pseudomonadota</taxon>
        <taxon>Betaproteobacteria</taxon>
        <taxon>Burkholderiales</taxon>
        <taxon>Oxalobacteraceae</taxon>
        <taxon>Telluria group</taxon>
        <taxon>Massilia</taxon>
    </lineage>
</organism>
<dbReference type="PIRSF" id="PIRSF002889">
    <property type="entry name" value="Rod_FlgB"/>
    <property type="match status" value="1"/>
</dbReference>
<evidence type="ECO:0000256" key="5">
    <source>
        <dbReference type="ARBA" id="ARBA00024934"/>
    </source>
</evidence>
<proteinExistence type="inferred from homology"/>
<dbReference type="EMBL" id="RXLQ01000017">
    <property type="protein sequence ID" value="RSZ56284.1"/>
    <property type="molecule type" value="Genomic_DNA"/>
</dbReference>
<dbReference type="AlphaFoldDB" id="A0A430HFE8"/>
<sequence>MFGSTEAVTVDMVRLALDASSLRQQTIAHNIANVNTPGFAPARVDFEQQMGAARAALNQGEPVTAAMLGGVRPVLMRLAPSVDADRSAMLDLEVADMAQNTVHYQALVKALGKHMSIMSSAVAEGKR</sequence>
<keyword evidence="8" id="KW-0282">Flagellum</keyword>
<keyword evidence="9" id="KW-1185">Reference proteome</keyword>
<dbReference type="NCBIfam" id="TIGR01396">
    <property type="entry name" value="FlgB"/>
    <property type="match status" value="1"/>
</dbReference>
<evidence type="ECO:0000259" key="7">
    <source>
        <dbReference type="Pfam" id="PF00460"/>
    </source>
</evidence>
<dbReference type="InterPro" id="IPR001444">
    <property type="entry name" value="Flag_bb_rod_N"/>
</dbReference>
<comment type="subunit">
    <text evidence="6">The basal body constitutes a major portion of the flagellar organelle and consists of a number of rings mounted on a central rod.</text>
</comment>
<keyword evidence="8" id="KW-0969">Cilium</keyword>
<feature type="domain" description="Flagellar basal body rod protein N-terminal" evidence="7">
    <location>
        <begin position="16"/>
        <end position="39"/>
    </location>
</feature>
<accession>A0A430HFE8</accession>
<evidence type="ECO:0000256" key="2">
    <source>
        <dbReference type="ARBA" id="ARBA00009677"/>
    </source>
</evidence>
<dbReference type="InterPro" id="IPR006300">
    <property type="entry name" value="FlgB"/>
</dbReference>
<evidence type="ECO:0000256" key="1">
    <source>
        <dbReference type="ARBA" id="ARBA00004117"/>
    </source>
</evidence>
<comment type="function">
    <text evidence="5 6">Structural component of flagellum, the bacterial motility apparatus. Part of the rod structure of flagellar basal body.</text>
</comment>
<dbReference type="OrthoDB" id="9133466at2"/>
<reference evidence="8 9" key="1">
    <citation type="submission" date="2018-12" db="EMBL/GenBank/DDBJ databases">
        <authorList>
            <person name="Yang E."/>
        </authorList>
    </citation>
    <scope>NUCLEOTIDE SEQUENCE [LARGE SCALE GENOMIC DNA]</scope>
    <source>
        <strain evidence="8 9">SOD</strain>
    </source>
</reference>
<dbReference type="Proteomes" id="UP000278085">
    <property type="component" value="Unassembled WGS sequence"/>
</dbReference>
<evidence type="ECO:0000313" key="8">
    <source>
        <dbReference type="EMBL" id="RSZ56284.1"/>
    </source>
</evidence>
<protein>
    <recommendedName>
        <fullName evidence="3 6">Flagellar basal body rod protein FlgB</fullName>
    </recommendedName>
</protein>
<keyword evidence="4 6" id="KW-0975">Bacterial flagellum</keyword>
<comment type="caution">
    <text evidence="8">The sequence shown here is derived from an EMBL/GenBank/DDBJ whole genome shotgun (WGS) entry which is preliminary data.</text>
</comment>